<dbReference type="KEGG" id="nin:NADRNF5_1860"/>
<accession>A0A0D5C4Q4</accession>
<reference evidence="2" key="1">
    <citation type="submission" date="2015-03" db="EMBL/GenBank/DDBJ databases">
        <title>Characterization of two novel Thaumarchaeota isolated from the Northern Adriatic Sea.</title>
        <authorList>
            <person name="Bayer B."/>
            <person name="Vojvoda J."/>
            <person name="Offre P."/>
            <person name="Srivastava A."/>
            <person name="Elisabeth N."/>
            <person name="Garcia J.A.L."/>
            <person name="Schleper C."/>
            <person name="Herndl G.J."/>
        </authorList>
    </citation>
    <scope>NUCLEOTIDE SEQUENCE [LARGE SCALE GENOMIC DNA]</scope>
    <source>
        <strain evidence="2">NF5</strain>
    </source>
</reference>
<sequence length="66" mass="7875">MIDQSKQTIFYHQYTNIILYEKESGAPMMAVCTKCREKYEVSSSMEYLIKMGMVPESQRFCCEWCR</sequence>
<dbReference type="Proteomes" id="UP000032408">
    <property type="component" value="Chromosome"/>
</dbReference>
<dbReference type="EMBL" id="CP011070">
    <property type="protein sequence ID" value="AJW71538.1"/>
    <property type="molecule type" value="Genomic_DNA"/>
</dbReference>
<keyword evidence="2" id="KW-1185">Reference proteome</keyword>
<name>A0A0D5C4Q4_9ARCH</name>
<reference evidence="1 2" key="2">
    <citation type="journal article" date="2016" name="ISME J.">
        <title>Physiological and genomic characterization of two novel marine thaumarchaeal strains indicates niche differentiation.</title>
        <authorList>
            <person name="Bayer B."/>
            <person name="Vojvoda J."/>
            <person name="Offre P."/>
            <person name="Alves R.J."/>
            <person name="Elisabeth N.H."/>
            <person name="Garcia J.A."/>
            <person name="Volland J.M."/>
            <person name="Srivastava A."/>
            <person name="Schleper C."/>
            <person name="Herndl G.J."/>
        </authorList>
    </citation>
    <scope>NUCLEOTIDE SEQUENCE [LARGE SCALE GENOMIC DNA]</scope>
    <source>
        <strain evidence="1 2">NF5</strain>
    </source>
</reference>
<dbReference type="HOGENOM" id="CLU_2820609_0_0_2"/>
<organism evidence="1 2">
    <name type="scientific">Nitrosopumilus adriaticus</name>
    <dbReference type="NCBI Taxonomy" id="1580092"/>
    <lineage>
        <taxon>Archaea</taxon>
        <taxon>Nitrososphaerota</taxon>
        <taxon>Nitrososphaeria</taxon>
        <taxon>Nitrosopumilales</taxon>
        <taxon>Nitrosopumilaceae</taxon>
        <taxon>Nitrosopumilus</taxon>
    </lineage>
</organism>
<proteinExistence type="predicted"/>
<dbReference type="STRING" id="1580092.NADRNF5_1860"/>
<gene>
    <name evidence="1" type="ORF">NADRNF5_1860</name>
</gene>
<evidence type="ECO:0000313" key="1">
    <source>
        <dbReference type="EMBL" id="AJW71538.1"/>
    </source>
</evidence>
<protein>
    <submittedName>
        <fullName evidence="1">Uncharacterized protein</fullName>
    </submittedName>
</protein>
<evidence type="ECO:0000313" key="2">
    <source>
        <dbReference type="Proteomes" id="UP000032408"/>
    </source>
</evidence>
<dbReference type="AlphaFoldDB" id="A0A0D5C4Q4"/>